<sequence length="57" mass="6129">MSALVGGAYDDLVDVDLGRLRHCVAGFRLGHGTAPDDPCVRQVLGELLDISPEFTEM</sequence>
<dbReference type="AlphaFoldDB" id="A0A7W8B213"/>
<organism evidence="1 2">
    <name type="scientific">Streptomyces spectabilis</name>
    <dbReference type="NCBI Taxonomy" id="68270"/>
    <lineage>
        <taxon>Bacteria</taxon>
        <taxon>Bacillati</taxon>
        <taxon>Actinomycetota</taxon>
        <taxon>Actinomycetes</taxon>
        <taxon>Kitasatosporales</taxon>
        <taxon>Streptomycetaceae</taxon>
        <taxon>Streptomyces</taxon>
    </lineage>
</organism>
<dbReference type="EMBL" id="JACHJD010000013">
    <property type="protein sequence ID" value="MBB5107467.1"/>
    <property type="molecule type" value="Genomic_DNA"/>
</dbReference>
<accession>A0A7W8B213</accession>
<gene>
    <name evidence="1" type="ORF">FHS40_006584</name>
</gene>
<evidence type="ECO:0000313" key="2">
    <source>
        <dbReference type="Proteomes" id="UP000549009"/>
    </source>
</evidence>
<comment type="caution">
    <text evidence="1">The sequence shown here is derived from an EMBL/GenBank/DDBJ whole genome shotgun (WGS) entry which is preliminary data.</text>
</comment>
<evidence type="ECO:0000313" key="1">
    <source>
        <dbReference type="EMBL" id="MBB5107467.1"/>
    </source>
</evidence>
<name>A0A7W8B213_STRST</name>
<reference evidence="1 2" key="1">
    <citation type="submission" date="2020-08" db="EMBL/GenBank/DDBJ databases">
        <title>Genomic Encyclopedia of Type Strains, Phase III (KMG-III): the genomes of soil and plant-associated and newly described type strains.</title>
        <authorList>
            <person name="Whitman W."/>
        </authorList>
    </citation>
    <scope>NUCLEOTIDE SEQUENCE [LARGE SCALE GENOMIC DNA]</scope>
    <source>
        <strain evidence="1 2">CECT 3146</strain>
    </source>
</reference>
<dbReference type="Proteomes" id="UP000549009">
    <property type="component" value="Unassembled WGS sequence"/>
</dbReference>
<keyword evidence="2" id="KW-1185">Reference proteome</keyword>
<protein>
    <submittedName>
        <fullName evidence="1">Uncharacterized protein</fullName>
    </submittedName>
</protein>
<proteinExistence type="predicted"/>
<dbReference type="RefSeq" id="WP_229879252.1">
    <property type="nucleotide sequence ID" value="NZ_BMSQ01000013.1"/>
</dbReference>